<comment type="caution">
    <text evidence="1">The sequence shown here is derived from an EMBL/GenBank/DDBJ whole genome shotgun (WGS) entry which is preliminary data.</text>
</comment>
<gene>
    <name evidence="1" type="ORF">XSR1_260034</name>
</gene>
<proteinExistence type="predicted"/>
<dbReference type="EMBL" id="CBXF010000084">
    <property type="protein sequence ID" value="CDL82925.1"/>
    <property type="molecule type" value="Genomic_DNA"/>
</dbReference>
<name>W1J0G1_9GAMM</name>
<accession>W1J0G1</accession>
<evidence type="ECO:0000313" key="2">
    <source>
        <dbReference type="Proteomes" id="UP000019202"/>
    </source>
</evidence>
<keyword evidence="2" id="KW-1185">Reference proteome</keyword>
<sequence>MFFDYKKNQTEFGSIFIKFTQNTHNGDLNVEIWNGSDHCH</sequence>
<protein>
    <submittedName>
        <fullName evidence="1">Uncharacterized protein</fullName>
    </submittedName>
</protein>
<dbReference type="Proteomes" id="UP000019202">
    <property type="component" value="Unassembled WGS sequence"/>
</dbReference>
<organism evidence="1 2">
    <name type="scientific">Xenorhabdus szentirmaii DSM 16338</name>
    <dbReference type="NCBI Taxonomy" id="1427518"/>
    <lineage>
        <taxon>Bacteria</taxon>
        <taxon>Pseudomonadati</taxon>
        <taxon>Pseudomonadota</taxon>
        <taxon>Gammaproteobacteria</taxon>
        <taxon>Enterobacterales</taxon>
        <taxon>Morganellaceae</taxon>
        <taxon>Xenorhabdus</taxon>
    </lineage>
</organism>
<dbReference type="AlphaFoldDB" id="W1J0G1"/>
<evidence type="ECO:0000313" key="1">
    <source>
        <dbReference type="EMBL" id="CDL82925.1"/>
    </source>
</evidence>
<reference evidence="1" key="1">
    <citation type="submission" date="2013-11" db="EMBL/GenBank/DDBJ databases">
        <title>Draft genome sequence and annotation of the entomopathogenic bacteria, Xenorhabdus cabanillasi strain JM26 and Xenorhabdus szentirmai strain DSM 16338.</title>
        <authorList>
            <person name="Gualtieri M."/>
            <person name="Ogier J.C."/>
            <person name="Pages S."/>
            <person name="Givaudan A."/>
            <person name="Gaudriault S."/>
        </authorList>
    </citation>
    <scope>NUCLEOTIDE SEQUENCE [LARGE SCALE GENOMIC DNA]</scope>
    <source>
        <strain evidence="1">DSM 16338</strain>
    </source>
</reference>